<dbReference type="SUPFAM" id="SSF52418">
    <property type="entry name" value="Nucleoside phosphorylase/phosphoribosyltransferase catalytic domain"/>
    <property type="match status" value="1"/>
</dbReference>
<dbReference type="GO" id="GO:0009032">
    <property type="term" value="F:thymidine phosphorylase activity"/>
    <property type="evidence" value="ECO:0007669"/>
    <property type="project" value="UniProtKB-UniRule"/>
</dbReference>
<dbReference type="InterPro" id="IPR000053">
    <property type="entry name" value="Thymidine/pyrmidine_PPase"/>
</dbReference>
<comment type="pathway">
    <text evidence="7">Pyrimidine metabolism; dTMP biosynthesis via salvage pathway; dTMP from thymine: step 1/2.</text>
</comment>
<dbReference type="SMART" id="SM00941">
    <property type="entry name" value="PYNP_C"/>
    <property type="match status" value="1"/>
</dbReference>
<comment type="function">
    <text evidence="7">The enzymes which catalyze the reversible phosphorolysis of pyrimidine nucleosides are involved in the degradation of these compounds and in their utilization as carbon and energy sources, or in the rescue of pyrimidine bases for nucleotide synthesis.</text>
</comment>
<dbReference type="InterPro" id="IPR035902">
    <property type="entry name" value="Nuc_phospho_transferase"/>
</dbReference>
<feature type="domain" description="Pyrimidine nucleoside phosphorylase C-terminal" evidence="8">
    <location>
        <begin position="359"/>
        <end position="433"/>
    </location>
</feature>
<dbReference type="EC" id="2.4.2.4" evidence="3 7"/>
<dbReference type="SUPFAM" id="SSF54680">
    <property type="entry name" value="Pyrimidine nucleoside phosphorylase C-terminal domain"/>
    <property type="match status" value="1"/>
</dbReference>
<dbReference type="EMBL" id="NIBU01000009">
    <property type="protein sequence ID" value="PHM37213.1"/>
    <property type="molecule type" value="Genomic_DNA"/>
</dbReference>
<dbReference type="InterPro" id="IPR036320">
    <property type="entry name" value="Glycosyl_Trfase_fam3_N_dom_sf"/>
</dbReference>
<reference evidence="9 12" key="3">
    <citation type="journal article" date="2017" name="Nat. Microbiol.">
        <title>Natural product diversity associated with the nematode symbionts Photorhabdus and Xenorhabdus.</title>
        <authorList>
            <person name="Tobias N.J."/>
            <person name="Wolff H."/>
            <person name="Djahanschiri B."/>
            <person name="Grundmann F."/>
            <person name="Kronenwerth M."/>
            <person name="Shi Y.M."/>
            <person name="Simonyi S."/>
            <person name="Grun P."/>
            <person name="Shapiro-Ilan D."/>
            <person name="Pidot S.J."/>
            <person name="Stinear T.P."/>
            <person name="Ebersberger I."/>
            <person name="Bode H.B."/>
        </authorList>
    </citation>
    <scope>NUCLEOTIDE SEQUENCE [LARGE SCALE GENOMIC DNA]</scope>
    <source>
        <strain evidence="9 12">DSM 16336</strain>
    </source>
</reference>
<dbReference type="GO" id="GO:0005829">
    <property type="term" value="C:cytosol"/>
    <property type="evidence" value="ECO:0007669"/>
    <property type="project" value="TreeGrafter"/>
</dbReference>
<dbReference type="InterPro" id="IPR013465">
    <property type="entry name" value="Thymidine_Pase"/>
</dbReference>
<dbReference type="InterPro" id="IPR000312">
    <property type="entry name" value="Glycosyl_Trfase_fam3"/>
</dbReference>
<dbReference type="SUPFAM" id="SSF47648">
    <property type="entry name" value="Nucleoside phosphorylase/phosphoribosyltransferase N-terminal domain"/>
    <property type="match status" value="1"/>
</dbReference>
<dbReference type="GO" id="GO:0046104">
    <property type="term" value="P:thymidine metabolic process"/>
    <property type="evidence" value="ECO:0007669"/>
    <property type="project" value="UniProtKB-UniRule"/>
</dbReference>
<comment type="subunit">
    <text evidence="2 7">Homodimer.</text>
</comment>
<dbReference type="PANTHER" id="PTHR10515">
    <property type="entry name" value="THYMIDINE PHOSPHORYLASE"/>
    <property type="match status" value="1"/>
</dbReference>
<dbReference type="Gene3D" id="3.90.1170.30">
    <property type="entry name" value="Pyrimidine nucleoside phosphorylase-like, C-terminal domain"/>
    <property type="match status" value="1"/>
</dbReference>
<dbReference type="Pfam" id="PF00591">
    <property type="entry name" value="Glycos_transf_3"/>
    <property type="match status" value="1"/>
</dbReference>
<gene>
    <name evidence="7 10" type="primary">deoA</name>
    <name evidence="9" type="ORF">Xinn_01180</name>
    <name evidence="10" type="ORF">XIS1_900041</name>
</gene>
<dbReference type="OrthoDB" id="9763887at2"/>
<dbReference type="UniPathway" id="UPA00578">
    <property type="reaction ID" value="UER00638"/>
</dbReference>
<keyword evidence="5 7" id="KW-0808">Transferase</keyword>
<evidence type="ECO:0000256" key="5">
    <source>
        <dbReference type="ARBA" id="ARBA00022679"/>
    </source>
</evidence>
<sequence length="459" mass="49516">MFLAQEIIRKKRDGFSLSEEEIRFFINAVRDNTVSEGQIAALAMAIYFRDMTMKERIALTLAVRDSGTVLDWKKLNLPGPIVDKHSTGGVGDVTSLILGPMVAACGGYVPMISGRGLGHTGGTLDKLESILGFDIFPDEQRFRDIIRDVGVAIIGQTSSLAPADKRFYATRDITATVDSIPLITASILGKKLAEGLDALVMDVKVGSGAFMPTYEQSEQLAESIVAVANGAGCKTTALLTDMNQVLASSAGNALEVREAVQFLTGEYRNSRLFEVTMALSAEMLVSGKLAEDRDTAYRKLQAVLDNGQAAEIFGRMVAAQKGPVDFIENYDRYLPTASFSRPVFAEKRAIENNIKEQRIVTEMDTRALGMAVVALGGGRRKATDPINYSVGLSDIIALGSEVNADTPLMVIHANNEDDWHAAAEAVRASLVFQQAYTSAAQSDAGMKVATQMVYRHIGG</sequence>
<name>A0A1N6N1P9_9GAMM</name>
<evidence type="ECO:0000313" key="9">
    <source>
        <dbReference type="EMBL" id="PHM37213.1"/>
    </source>
</evidence>
<dbReference type="InterPro" id="IPR017459">
    <property type="entry name" value="Glycosyl_Trfase_fam3_N_dom"/>
</dbReference>
<dbReference type="InterPro" id="IPR018090">
    <property type="entry name" value="Pyrmidine_PPas_bac/euk"/>
</dbReference>
<keyword evidence="12" id="KW-1185">Reference proteome</keyword>
<dbReference type="Proteomes" id="UP000224871">
    <property type="component" value="Unassembled WGS sequence"/>
</dbReference>
<reference evidence="10" key="1">
    <citation type="submission" date="2016-12" db="EMBL/GenBank/DDBJ databases">
        <authorList>
            <person name="Song W.-J."/>
            <person name="Kurnit D.M."/>
        </authorList>
    </citation>
    <scope>NUCLEOTIDE SEQUENCE [LARGE SCALE GENOMIC DNA]</scope>
    <source>
        <strain evidence="10">HGB1681</strain>
    </source>
</reference>
<evidence type="ECO:0000259" key="8">
    <source>
        <dbReference type="SMART" id="SM00941"/>
    </source>
</evidence>
<evidence type="ECO:0000313" key="10">
    <source>
        <dbReference type="EMBL" id="SIP75006.1"/>
    </source>
</evidence>
<dbReference type="RefSeq" id="WP_086954291.1">
    <property type="nucleotide sequence ID" value="NZ_CAWNQC010000292.1"/>
</dbReference>
<dbReference type="InterPro" id="IPR036566">
    <property type="entry name" value="PYNP-like_C_sf"/>
</dbReference>
<dbReference type="Proteomes" id="UP000196435">
    <property type="component" value="Unassembled WGS sequence"/>
</dbReference>
<evidence type="ECO:0000256" key="1">
    <source>
        <dbReference type="ARBA" id="ARBA00006915"/>
    </source>
</evidence>
<evidence type="ECO:0000313" key="12">
    <source>
        <dbReference type="Proteomes" id="UP000224871"/>
    </source>
</evidence>
<dbReference type="EMBL" id="FTLG01000237">
    <property type="protein sequence ID" value="SIP75006.1"/>
    <property type="molecule type" value="Genomic_DNA"/>
</dbReference>
<dbReference type="Pfam" id="PF07831">
    <property type="entry name" value="PYNP_C"/>
    <property type="match status" value="1"/>
</dbReference>
<evidence type="ECO:0000256" key="2">
    <source>
        <dbReference type="ARBA" id="ARBA00011738"/>
    </source>
</evidence>
<dbReference type="InterPro" id="IPR017872">
    <property type="entry name" value="Pyrmidine_PPase_CS"/>
</dbReference>
<dbReference type="Gene3D" id="3.40.1030.10">
    <property type="entry name" value="Nucleoside phosphorylase/phosphoribosyltransferase catalytic domain"/>
    <property type="match status" value="1"/>
</dbReference>
<dbReference type="HAMAP" id="MF_01628">
    <property type="entry name" value="Thymid_phosp"/>
    <property type="match status" value="1"/>
</dbReference>
<evidence type="ECO:0000256" key="3">
    <source>
        <dbReference type="ARBA" id="ARBA00011892"/>
    </source>
</evidence>
<organism evidence="10 11">
    <name type="scientific">Xenorhabdus innexi</name>
    <dbReference type="NCBI Taxonomy" id="290109"/>
    <lineage>
        <taxon>Bacteria</taxon>
        <taxon>Pseudomonadati</taxon>
        <taxon>Pseudomonadota</taxon>
        <taxon>Gammaproteobacteria</taxon>
        <taxon>Enterobacterales</taxon>
        <taxon>Morganellaceae</taxon>
        <taxon>Xenorhabdus</taxon>
    </lineage>
</organism>
<dbReference type="GO" id="GO:0004645">
    <property type="term" value="F:1,4-alpha-oligoglucan phosphorylase activity"/>
    <property type="evidence" value="ECO:0007669"/>
    <property type="project" value="InterPro"/>
</dbReference>
<dbReference type="NCBIfam" id="TIGR02643">
    <property type="entry name" value="T_phosphoryl"/>
    <property type="match status" value="1"/>
</dbReference>
<dbReference type="PANTHER" id="PTHR10515:SF0">
    <property type="entry name" value="THYMIDINE PHOSPHORYLASE"/>
    <property type="match status" value="1"/>
</dbReference>
<comment type="catalytic activity">
    <reaction evidence="6 7">
        <text>thymidine + phosphate = 2-deoxy-alpha-D-ribose 1-phosphate + thymine</text>
        <dbReference type="Rhea" id="RHEA:16037"/>
        <dbReference type="ChEBI" id="CHEBI:17748"/>
        <dbReference type="ChEBI" id="CHEBI:17821"/>
        <dbReference type="ChEBI" id="CHEBI:43474"/>
        <dbReference type="ChEBI" id="CHEBI:57259"/>
        <dbReference type="EC" id="2.4.2.4"/>
    </reaction>
</comment>
<dbReference type="PROSITE" id="PS00647">
    <property type="entry name" value="THYMID_PHOSPHORYLASE"/>
    <property type="match status" value="1"/>
</dbReference>
<dbReference type="AlphaFoldDB" id="A0A1N6N1P9"/>
<comment type="similarity">
    <text evidence="1 7">Belongs to the thymidine/pyrimidine-nucleoside phosphorylase family.</text>
</comment>
<reference evidence="11" key="2">
    <citation type="submission" date="2016-12" db="EMBL/GenBank/DDBJ databases">
        <authorList>
            <person name="Gaudriault S."/>
        </authorList>
    </citation>
    <scope>NUCLEOTIDE SEQUENCE [LARGE SCALE GENOMIC DNA]</scope>
    <source>
        <strain evidence="11">HGB1681 (deposited as PTA-6826 in the American Type Culture Collection)</strain>
    </source>
</reference>
<keyword evidence="4 7" id="KW-0328">Glycosyltransferase</keyword>
<dbReference type="NCBIfam" id="NF004490">
    <property type="entry name" value="PRK05820.1"/>
    <property type="match status" value="1"/>
</dbReference>
<evidence type="ECO:0000256" key="7">
    <source>
        <dbReference type="HAMAP-Rule" id="MF_01628"/>
    </source>
</evidence>
<protein>
    <recommendedName>
        <fullName evidence="3 7">Thymidine phosphorylase</fullName>
        <ecNumber evidence="3 7">2.4.2.4</ecNumber>
    </recommendedName>
    <alternativeName>
        <fullName evidence="7">TdRPase</fullName>
    </alternativeName>
</protein>
<dbReference type="Gene3D" id="1.20.970.10">
    <property type="entry name" value="Transferase, Pyrimidine Nucleoside Phosphorylase, Chain C"/>
    <property type="match status" value="1"/>
</dbReference>
<accession>A0A1N6N1P9</accession>
<dbReference type="PIRSF" id="PIRSF000478">
    <property type="entry name" value="TP_PyNP"/>
    <property type="match status" value="1"/>
</dbReference>
<proteinExistence type="inferred from homology"/>
<dbReference type="GO" id="GO:0006206">
    <property type="term" value="P:pyrimidine nucleobase metabolic process"/>
    <property type="evidence" value="ECO:0007669"/>
    <property type="project" value="InterPro"/>
</dbReference>
<dbReference type="FunFam" id="3.40.1030.10:FF:000001">
    <property type="entry name" value="Thymidine phosphorylase"/>
    <property type="match status" value="1"/>
</dbReference>
<dbReference type="NCBIfam" id="TIGR02644">
    <property type="entry name" value="Y_phosphoryl"/>
    <property type="match status" value="1"/>
</dbReference>
<dbReference type="Pfam" id="PF02885">
    <property type="entry name" value="Glycos_trans_3N"/>
    <property type="match status" value="1"/>
</dbReference>
<evidence type="ECO:0000256" key="6">
    <source>
        <dbReference type="ARBA" id="ARBA00048550"/>
    </source>
</evidence>
<evidence type="ECO:0000256" key="4">
    <source>
        <dbReference type="ARBA" id="ARBA00022676"/>
    </source>
</evidence>
<evidence type="ECO:0000313" key="11">
    <source>
        <dbReference type="Proteomes" id="UP000196435"/>
    </source>
</evidence>
<dbReference type="InterPro" id="IPR013102">
    <property type="entry name" value="PYNP_C"/>
</dbReference>